<dbReference type="EMBL" id="JADKFW010000003">
    <property type="protein sequence ID" value="MBK9715982.1"/>
    <property type="molecule type" value="Genomic_DNA"/>
</dbReference>
<dbReference type="Proteomes" id="UP000808349">
    <property type="component" value="Unassembled WGS sequence"/>
</dbReference>
<sequence>MFSLDNGSNFQSIGTFNNLVSGNFNLIIKDENNCQIILPIIILKTPPINDLKITVQNDKLISPYSNPNKWYEIGNPISIGSGKELICTHGSTYYVIGTDINGCEARSENLFYNCITSTEDNRNKLEVIVYPNPASNYFNIEIINAEPGIYSLTINGEDGKEFINNKLNINNTNFNYKLNSSNLLPGNYFLRIENVKFTYSDVLVKI</sequence>
<evidence type="ECO:0000313" key="2">
    <source>
        <dbReference type="EMBL" id="MBK9715982.1"/>
    </source>
</evidence>
<dbReference type="InterPro" id="IPR026444">
    <property type="entry name" value="Secre_tail"/>
</dbReference>
<dbReference type="NCBIfam" id="TIGR04183">
    <property type="entry name" value="Por_Secre_tail"/>
    <property type="match status" value="1"/>
</dbReference>
<reference evidence="2 3" key="1">
    <citation type="submission" date="2020-10" db="EMBL/GenBank/DDBJ databases">
        <title>Connecting structure to function with the recovery of over 1000 high-quality activated sludge metagenome-assembled genomes encoding full-length rRNA genes using long-read sequencing.</title>
        <authorList>
            <person name="Singleton C.M."/>
            <person name="Petriglieri F."/>
            <person name="Kristensen J.M."/>
            <person name="Kirkegaard R.H."/>
            <person name="Michaelsen T.Y."/>
            <person name="Andersen M.H."/>
            <person name="Karst S.M."/>
            <person name="Dueholm M.S."/>
            <person name="Nielsen P.H."/>
            <person name="Albertsen M."/>
        </authorList>
    </citation>
    <scope>NUCLEOTIDE SEQUENCE [LARGE SCALE GENOMIC DNA]</scope>
    <source>
        <strain evidence="2">Ribe_18-Q3-R11-54_BAT3C.373</strain>
    </source>
</reference>
<name>A0A9D7S520_9BACT</name>
<dbReference type="Pfam" id="PF18962">
    <property type="entry name" value="Por_Secre_tail"/>
    <property type="match status" value="1"/>
</dbReference>
<evidence type="ECO:0000259" key="1">
    <source>
        <dbReference type="Pfam" id="PF18962"/>
    </source>
</evidence>
<proteinExistence type="predicted"/>
<feature type="domain" description="Secretion system C-terminal sorting" evidence="1">
    <location>
        <begin position="129"/>
        <end position="197"/>
    </location>
</feature>
<comment type="caution">
    <text evidence="2">The sequence shown here is derived from an EMBL/GenBank/DDBJ whole genome shotgun (WGS) entry which is preliminary data.</text>
</comment>
<evidence type="ECO:0000313" key="3">
    <source>
        <dbReference type="Proteomes" id="UP000808349"/>
    </source>
</evidence>
<accession>A0A9D7S520</accession>
<protein>
    <submittedName>
        <fullName evidence="2">T9SS type A sorting domain-containing protein</fullName>
    </submittedName>
</protein>
<organism evidence="2 3">
    <name type="scientific">Candidatus Defluviibacterium haderslevense</name>
    <dbReference type="NCBI Taxonomy" id="2981993"/>
    <lineage>
        <taxon>Bacteria</taxon>
        <taxon>Pseudomonadati</taxon>
        <taxon>Bacteroidota</taxon>
        <taxon>Saprospiria</taxon>
        <taxon>Saprospirales</taxon>
        <taxon>Saprospiraceae</taxon>
        <taxon>Candidatus Defluviibacterium</taxon>
    </lineage>
</organism>
<dbReference type="AlphaFoldDB" id="A0A9D7S520"/>
<gene>
    <name evidence="2" type="ORF">IPO85_00335</name>
</gene>